<dbReference type="AlphaFoldDB" id="A0A6S6UFD0"/>
<reference evidence="1" key="1">
    <citation type="submission" date="2020-01" db="EMBL/GenBank/DDBJ databases">
        <authorList>
            <person name="Meier V. D."/>
            <person name="Meier V D."/>
        </authorList>
    </citation>
    <scope>NUCLEOTIDE SEQUENCE</scope>
    <source>
        <strain evidence="1">HLG_WM_MAG_08</strain>
    </source>
</reference>
<accession>A0A6S6UFD0</accession>
<name>A0A6S6UFD0_9GAMM</name>
<evidence type="ECO:0000313" key="1">
    <source>
        <dbReference type="EMBL" id="CAA6825719.1"/>
    </source>
</evidence>
<gene>
    <name evidence="1" type="ORF">HELGO_WM61983</name>
</gene>
<sequence>LSIGRVTLREMIERFQHFPEIALFTSDNQAPRLEAYFGKRRLGIFDARLIAEIEASEAQLQGYIDTSTDREPQASGSWKYTLSEAAVKQINEQKVRYLVYMPVADYKMDIVGKQFGEPSDKFVINETAEYWFYPQKGLVILLDKEGKDVLHYSATGSFAALRERLIAESAVEAKK</sequence>
<organism evidence="1">
    <name type="scientific">uncultured Thiotrichaceae bacterium</name>
    <dbReference type="NCBI Taxonomy" id="298394"/>
    <lineage>
        <taxon>Bacteria</taxon>
        <taxon>Pseudomonadati</taxon>
        <taxon>Pseudomonadota</taxon>
        <taxon>Gammaproteobacteria</taxon>
        <taxon>Thiotrichales</taxon>
        <taxon>Thiotrichaceae</taxon>
        <taxon>environmental samples</taxon>
    </lineage>
</organism>
<protein>
    <submittedName>
        <fullName evidence="1">Uncharacterized protein</fullName>
    </submittedName>
</protein>
<feature type="non-terminal residue" evidence="1">
    <location>
        <position position="1"/>
    </location>
</feature>
<proteinExistence type="predicted"/>
<dbReference type="EMBL" id="CACVAV010000406">
    <property type="protein sequence ID" value="CAA6825719.1"/>
    <property type="molecule type" value="Genomic_DNA"/>
</dbReference>